<evidence type="ECO:0000313" key="2">
    <source>
        <dbReference type="EMBL" id="KAK4288984.1"/>
    </source>
</evidence>
<evidence type="ECO:0000256" key="1">
    <source>
        <dbReference type="SAM" id="MobiDB-lite"/>
    </source>
</evidence>
<dbReference type="Proteomes" id="UP001292094">
    <property type="component" value="Unassembled WGS sequence"/>
</dbReference>
<gene>
    <name evidence="2" type="ORF">Pmani_038022</name>
</gene>
<dbReference type="EMBL" id="JAWZYT010006037">
    <property type="protein sequence ID" value="KAK4288984.1"/>
    <property type="molecule type" value="Genomic_DNA"/>
</dbReference>
<evidence type="ECO:0000313" key="3">
    <source>
        <dbReference type="Proteomes" id="UP001292094"/>
    </source>
</evidence>
<keyword evidence="3" id="KW-1185">Reference proteome</keyword>
<comment type="caution">
    <text evidence="2">The sequence shown here is derived from an EMBL/GenBank/DDBJ whole genome shotgun (WGS) entry which is preliminary data.</text>
</comment>
<protein>
    <submittedName>
        <fullName evidence="2">Uncharacterized protein</fullName>
    </submittedName>
</protein>
<proteinExistence type="predicted"/>
<feature type="compositionally biased region" description="Gly residues" evidence="1">
    <location>
        <begin position="34"/>
        <end position="43"/>
    </location>
</feature>
<dbReference type="AlphaFoldDB" id="A0AAE1NFC1"/>
<sequence length="101" mass="10606">MESEAGCEVVGWWGVHGMKVEGVEVWKKEERGDGGAGGDGGALEGRAASGVPSDSEQCSASLALTTHMDILHFLSLPSSLLSAISCVEVSYEEEYKANVTM</sequence>
<accession>A0AAE1NFC1</accession>
<reference evidence="2" key="1">
    <citation type="submission" date="2023-11" db="EMBL/GenBank/DDBJ databases">
        <title>Genome assemblies of two species of porcelain crab, Petrolisthes cinctipes and Petrolisthes manimaculis (Anomura: Porcellanidae).</title>
        <authorList>
            <person name="Angst P."/>
        </authorList>
    </citation>
    <scope>NUCLEOTIDE SEQUENCE</scope>
    <source>
        <strain evidence="2">PB745_02</strain>
        <tissue evidence="2">Gill</tissue>
    </source>
</reference>
<feature type="region of interest" description="Disordered" evidence="1">
    <location>
        <begin position="26"/>
        <end position="54"/>
    </location>
</feature>
<organism evidence="2 3">
    <name type="scientific">Petrolisthes manimaculis</name>
    <dbReference type="NCBI Taxonomy" id="1843537"/>
    <lineage>
        <taxon>Eukaryota</taxon>
        <taxon>Metazoa</taxon>
        <taxon>Ecdysozoa</taxon>
        <taxon>Arthropoda</taxon>
        <taxon>Crustacea</taxon>
        <taxon>Multicrustacea</taxon>
        <taxon>Malacostraca</taxon>
        <taxon>Eumalacostraca</taxon>
        <taxon>Eucarida</taxon>
        <taxon>Decapoda</taxon>
        <taxon>Pleocyemata</taxon>
        <taxon>Anomura</taxon>
        <taxon>Galatheoidea</taxon>
        <taxon>Porcellanidae</taxon>
        <taxon>Petrolisthes</taxon>
    </lineage>
</organism>
<name>A0AAE1NFC1_9EUCA</name>